<accession>A0ABP0GC21</accession>
<protein>
    <submittedName>
        <fullName evidence="1">Uncharacterized protein</fullName>
    </submittedName>
</protein>
<sequence length="107" mass="12293">MSNLLLIIFTQHFQKIAIDCVIRNFTVFRVLATFAANHLHKAVICSVTVAHGCSVMTIHSIKLPHQCPNCEKSFKLKAQLFRIFLFHYICIFFESSQQSMTSEIMTL</sequence>
<dbReference type="Proteomes" id="UP001642483">
    <property type="component" value="Unassembled WGS sequence"/>
</dbReference>
<organism evidence="1 2">
    <name type="scientific">Clavelina lepadiformis</name>
    <name type="common">Light-bulb sea squirt</name>
    <name type="synonym">Ascidia lepadiformis</name>
    <dbReference type="NCBI Taxonomy" id="159417"/>
    <lineage>
        <taxon>Eukaryota</taxon>
        <taxon>Metazoa</taxon>
        <taxon>Chordata</taxon>
        <taxon>Tunicata</taxon>
        <taxon>Ascidiacea</taxon>
        <taxon>Aplousobranchia</taxon>
        <taxon>Clavelinidae</taxon>
        <taxon>Clavelina</taxon>
    </lineage>
</organism>
<evidence type="ECO:0000313" key="2">
    <source>
        <dbReference type="Proteomes" id="UP001642483"/>
    </source>
</evidence>
<dbReference type="EMBL" id="CAWYQH010000108">
    <property type="protein sequence ID" value="CAK8688473.1"/>
    <property type="molecule type" value="Genomic_DNA"/>
</dbReference>
<comment type="caution">
    <text evidence="1">The sequence shown here is derived from an EMBL/GenBank/DDBJ whole genome shotgun (WGS) entry which is preliminary data.</text>
</comment>
<evidence type="ECO:0000313" key="1">
    <source>
        <dbReference type="EMBL" id="CAK8688473.1"/>
    </source>
</evidence>
<proteinExistence type="predicted"/>
<reference evidence="1 2" key="1">
    <citation type="submission" date="2024-02" db="EMBL/GenBank/DDBJ databases">
        <authorList>
            <person name="Daric V."/>
            <person name="Darras S."/>
        </authorList>
    </citation>
    <scope>NUCLEOTIDE SEQUENCE [LARGE SCALE GENOMIC DNA]</scope>
</reference>
<name>A0ABP0GC21_CLALP</name>
<keyword evidence="2" id="KW-1185">Reference proteome</keyword>
<gene>
    <name evidence="1" type="ORF">CVLEPA_LOCUS20487</name>
</gene>